<dbReference type="PANTHER" id="PTHR43404">
    <property type="entry name" value="LIPOPOLYSACCHARIDE CHOLINEPHOSPHOTRANSFERASE LICD"/>
    <property type="match status" value="1"/>
</dbReference>
<evidence type="ECO:0000313" key="3">
    <source>
        <dbReference type="Proteomes" id="UP000246078"/>
    </source>
</evidence>
<dbReference type="VEuPathDB" id="TriTrypDB:TcCL_ESM05206"/>
<proteinExistence type="predicted"/>
<evidence type="ECO:0000259" key="1">
    <source>
        <dbReference type="Pfam" id="PF04991"/>
    </source>
</evidence>
<evidence type="ECO:0000313" key="2">
    <source>
        <dbReference type="EMBL" id="PWU97128.1"/>
    </source>
</evidence>
<name>A0A2V2VPG3_TRYCR</name>
<dbReference type="OrthoDB" id="419198at2759"/>
<dbReference type="VEuPathDB" id="TriTrypDB:TcYC6_0030330"/>
<comment type="caution">
    <text evidence="2">The sequence shown here is derived from an EMBL/GenBank/DDBJ whole genome shotgun (WGS) entry which is preliminary data.</text>
</comment>
<dbReference type="VEuPathDB" id="TriTrypDB:TCSYLVIO_000212"/>
<dbReference type="VEuPathDB" id="TriTrypDB:TcG_06886"/>
<dbReference type="VEuPathDB" id="TriTrypDB:BCY84_02473"/>
<dbReference type="GO" id="GO:0009100">
    <property type="term" value="P:glycoprotein metabolic process"/>
    <property type="evidence" value="ECO:0007669"/>
    <property type="project" value="UniProtKB-ARBA"/>
</dbReference>
<dbReference type="VEuPathDB" id="TriTrypDB:TcCLB.509601.130"/>
<dbReference type="VEuPathDB" id="TriTrypDB:C3747_248g29"/>
<accession>A0A2V2VPG3</accession>
<dbReference type="PANTHER" id="PTHR43404:SF2">
    <property type="entry name" value="LIPOPOLYSACCHARIDE CHOLINEPHOSPHOTRANSFERASE LICD"/>
    <property type="match status" value="1"/>
</dbReference>
<gene>
    <name evidence="2" type="ORF">C3747_248g29</name>
</gene>
<protein>
    <recommendedName>
        <fullName evidence="1">LicD/FKTN/FKRP nucleotidyltransferase domain-containing protein</fullName>
    </recommendedName>
</protein>
<feature type="domain" description="LicD/FKTN/FKRP nucleotidyltransferase" evidence="1">
    <location>
        <begin position="165"/>
        <end position="265"/>
    </location>
</feature>
<dbReference type="Proteomes" id="UP000246078">
    <property type="component" value="Unassembled WGS sequence"/>
</dbReference>
<dbReference type="InterPro" id="IPR007074">
    <property type="entry name" value="LicD/FKTN/FKRP_NTP_transf"/>
</dbReference>
<dbReference type="VEuPathDB" id="TriTrypDB:ECC02_005431"/>
<dbReference type="VEuPathDB" id="TriTrypDB:Tc_MARK_9466"/>
<reference evidence="2 3" key="1">
    <citation type="journal article" date="2018" name="Microb. Genom.">
        <title>Expanding an expanded genome: long-read sequencing of Trypanosoma cruzi.</title>
        <authorList>
            <person name="Berna L."/>
            <person name="Rodriguez M."/>
            <person name="Chiribao M.L."/>
            <person name="Parodi-Talice A."/>
            <person name="Pita S."/>
            <person name="Rijo G."/>
            <person name="Alvarez-Valin F."/>
            <person name="Robello C."/>
        </authorList>
    </citation>
    <scope>NUCLEOTIDE SEQUENCE [LARGE SCALE GENOMIC DNA]</scope>
    <source>
        <strain evidence="2 3">TCC</strain>
    </source>
</reference>
<dbReference type="InterPro" id="IPR052942">
    <property type="entry name" value="LPS_cholinephosphotransferase"/>
</dbReference>
<dbReference type="VEuPathDB" id="TriTrypDB:TcBrA4_0136880"/>
<dbReference type="VEuPathDB" id="TriTrypDB:C4B63_16g159"/>
<dbReference type="AlphaFoldDB" id="A0A2V2VPG3"/>
<sequence length="357" mass="40132">MTCDVLPRLFLMARHRAALLKAADVRSSPVSAVGAKVRSTDCAVGLHRLMDKVLEELHTEPHRWLPTTAENELVELLDKSDAPDFPSAQSFYSLLAQRRFVLNIATSPAVLNVTLFDEVALRCGETCVLREPVSRSSLMRLILVPVDMRVALHGLLRAVLGVLESAGVKCWAIGGTLLGAMRHGSIIPWDDDVDLGVLAADEARLRAAFGFPRMDGVETDLLLEYVPMFGYKVYSRSLPPPSRDGSVTCMTYGYFIDIFILEELQGRVFFARNEAKRTWPNEWWYRDELFPLTRVPFLPTPSSSRQMLWLPVARSPLQHLQRHHGVTCMEEAVVPRELHGRLLSHSLHIPMTLLDDV</sequence>
<dbReference type="EMBL" id="PRFC01000248">
    <property type="protein sequence ID" value="PWU97128.1"/>
    <property type="molecule type" value="Genomic_DNA"/>
</dbReference>
<dbReference type="VEuPathDB" id="TriTrypDB:TcCLB.509767.130"/>
<organism evidence="2 3">
    <name type="scientific">Trypanosoma cruzi</name>
    <dbReference type="NCBI Taxonomy" id="5693"/>
    <lineage>
        <taxon>Eukaryota</taxon>
        <taxon>Discoba</taxon>
        <taxon>Euglenozoa</taxon>
        <taxon>Kinetoplastea</taxon>
        <taxon>Metakinetoplastina</taxon>
        <taxon>Trypanosomatida</taxon>
        <taxon>Trypanosomatidae</taxon>
        <taxon>Trypanosoma</taxon>
        <taxon>Schizotrypanum</taxon>
    </lineage>
</organism>
<dbReference type="Pfam" id="PF04991">
    <property type="entry name" value="LicD"/>
    <property type="match status" value="1"/>
</dbReference>